<feature type="transmembrane region" description="Helical" evidence="10">
    <location>
        <begin position="1705"/>
        <end position="1730"/>
    </location>
</feature>
<comment type="subcellular location">
    <subcellularLocation>
        <location evidence="1">Membrane</location>
        <topology evidence="1">Multi-pass membrane protein</topology>
    </subcellularLocation>
</comment>
<dbReference type="InterPro" id="IPR027417">
    <property type="entry name" value="P-loop_NTPase"/>
</dbReference>
<dbReference type="InterPro" id="IPR056264">
    <property type="entry name" value="R2_ABCA1-4-like"/>
</dbReference>
<dbReference type="CDD" id="cd03263">
    <property type="entry name" value="ABC_subfamily_A"/>
    <property type="match status" value="2"/>
</dbReference>
<feature type="transmembrane region" description="Helical" evidence="10">
    <location>
        <begin position="1872"/>
        <end position="1891"/>
    </location>
</feature>
<evidence type="ECO:0000256" key="6">
    <source>
        <dbReference type="ARBA" id="ARBA00022840"/>
    </source>
</evidence>
<evidence type="ECO:0000256" key="9">
    <source>
        <dbReference type="SAM" id="MobiDB-lite"/>
    </source>
</evidence>
<feature type="compositionally biased region" description="Polar residues" evidence="9">
    <location>
        <begin position="30"/>
        <end position="40"/>
    </location>
</feature>
<reference evidence="13" key="1">
    <citation type="journal article" date="2023" name="Commun. Biol.">
        <title>Genome analysis of Parmales, the sister group of diatoms, reveals the evolutionary specialization of diatoms from phago-mixotrophs to photoautotrophs.</title>
        <authorList>
            <person name="Ban H."/>
            <person name="Sato S."/>
            <person name="Yoshikawa S."/>
            <person name="Yamada K."/>
            <person name="Nakamura Y."/>
            <person name="Ichinomiya M."/>
            <person name="Sato N."/>
            <person name="Blanc-Mathieu R."/>
            <person name="Endo H."/>
            <person name="Kuwata A."/>
            <person name="Ogata H."/>
        </authorList>
    </citation>
    <scope>NUCLEOTIDE SEQUENCE [LARGE SCALE GENOMIC DNA]</scope>
</reference>
<feature type="transmembrane region" description="Helical" evidence="10">
    <location>
        <begin position="1767"/>
        <end position="1787"/>
    </location>
</feature>
<organism evidence="12 13">
    <name type="scientific">Triparma laevis f. inornata</name>
    <dbReference type="NCBI Taxonomy" id="1714386"/>
    <lineage>
        <taxon>Eukaryota</taxon>
        <taxon>Sar</taxon>
        <taxon>Stramenopiles</taxon>
        <taxon>Ochrophyta</taxon>
        <taxon>Bolidophyceae</taxon>
        <taxon>Parmales</taxon>
        <taxon>Triparmaceae</taxon>
        <taxon>Triparma</taxon>
    </lineage>
</organism>
<dbReference type="GO" id="GO:0005524">
    <property type="term" value="F:ATP binding"/>
    <property type="evidence" value="ECO:0007669"/>
    <property type="project" value="UniProtKB-KW"/>
</dbReference>
<feature type="transmembrane region" description="Helical" evidence="10">
    <location>
        <begin position="1620"/>
        <end position="1638"/>
    </location>
</feature>
<dbReference type="PANTHER" id="PTHR19229">
    <property type="entry name" value="ATP-BINDING CASSETTE TRANSPORTER SUBFAMILY A ABCA"/>
    <property type="match status" value="1"/>
</dbReference>
<feature type="transmembrane region" description="Helical" evidence="10">
    <location>
        <begin position="439"/>
        <end position="458"/>
    </location>
</feature>
<feature type="transmembrane region" description="Helical" evidence="10">
    <location>
        <begin position="683"/>
        <end position="704"/>
    </location>
</feature>
<dbReference type="Pfam" id="PF23321">
    <property type="entry name" value="R1_ABCA1"/>
    <property type="match status" value="1"/>
</dbReference>
<dbReference type="InterPro" id="IPR003439">
    <property type="entry name" value="ABC_transporter-like_ATP-bd"/>
</dbReference>
<evidence type="ECO:0000256" key="1">
    <source>
        <dbReference type="ARBA" id="ARBA00004141"/>
    </source>
</evidence>
<evidence type="ECO:0000256" key="7">
    <source>
        <dbReference type="ARBA" id="ARBA00022989"/>
    </source>
</evidence>
<dbReference type="Pfam" id="PF00520">
    <property type="entry name" value="Ion_trans"/>
    <property type="match status" value="2"/>
</dbReference>
<feature type="transmembrane region" description="Helical" evidence="10">
    <location>
        <begin position="724"/>
        <end position="745"/>
    </location>
</feature>
<dbReference type="InterPro" id="IPR027359">
    <property type="entry name" value="Volt_channel_dom_sf"/>
</dbReference>
<feature type="domain" description="ABC transporter" evidence="11">
    <location>
        <begin position="775"/>
        <end position="1011"/>
    </location>
</feature>
<dbReference type="EMBL" id="BLQM01000130">
    <property type="protein sequence ID" value="GMH67435.1"/>
    <property type="molecule type" value="Genomic_DNA"/>
</dbReference>
<dbReference type="PROSITE" id="PS00211">
    <property type="entry name" value="ABC_TRANSPORTER_1"/>
    <property type="match status" value="1"/>
</dbReference>
<feature type="transmembrane region" description="Helical" evidence="10">
    <location>
        <begin position="1675"/>
        <end position="1693"/>
    </location>
</feature>
<dbReference type="GO" id="GO:0016020">
    <property type="term" value="C:membrane"/>
    <property type="evidence" value="ECO:0007669"/>
    <property type="project" value="UniProtKB-SubCell"/>
</dbReference>
<evidence type="ECO:0000256" key="10">
    <source>
        <dbReference type="SAM" id="Phobius"/>
    </source>
</evidence>
<feature type="transmembrane region" description="Helical" evidence="10">
    <location>
        <begin position="1897"/>
        <end position="1916"/>
    </location>
</feature>
<dbReference type="Gene3D" id="1.20.120.350">
    <property type="entry name" value="Voltage-gated potassium channels. Chain C"/>
    <property type="match status" value="2"/>
</dbReference>
<feature type="region of interest" description="Disordered" evidence="9">
    <location>
        <begin position="1331"/>
        <end position="1359"/>
    </location>
</feature>
<feature type="transmembrane region" description="Helical" evidence="10">
    <location>
        <begin position="1736"/>
        <end position="1755"/>
    </location>
</feature>
<dbReference type="SUPFAM" id="SSF52540">
    <property type="entry name" value="P-loop containing nucleoside triphosphate hydrolases"/>
    <property type="match status" value="2"/>
</dbReference>
<dbReference type="Pfam" id="PF12698">
    <property type="entry name" value="ABC2_membrane_3"/>
    <property type="match status" value="2"/>
</dbReference>
<feature type="compositionally biased region" description="Polar residues" evidence="9">
    <location>
        <begin position="1331"/>
        <end position="1343"/>
    </location>
</feature>
<keyword evidence="6" id="KW-0067">ATP-binding</keyword>
<keyword evidence="5" id="KW-0547">Nucleotide-binding</keyword>
<dbReference type="InterPro" id="IPR003593">
    <property type="entry name" value="AAA+_ATPase"/>
</dbReference>
<comment type="caution">
    <text evidence="12">The sequence shown here is derived from an EMBL/GenBank/DDBJ whole genome shotgun (WGS) entry which is preliminary data.</text>
</comment>
<evidence type="ECO:0000256" key="4">
    <source>
        <dbReference type="ARBA" id="ARBA00022692"/>
    </source>
</evidence>
<dbReference type="GO" id="GO:0005216">
    <property type="term" value="F:monoatomic ion channel activity"/>
    <property type="evidence" value="ECO:0007669"/>
    <property type="project" value="InterPro"/>
</dbReference>
<dbReference type="Gene3D" id="3.40.50.300">
    <property type="entry name" value="P-loop containing nucleotide triphosphate hydrolases"/>
    <property type="match status" value="2"/>
</dbReference>
<dbReference type="GO" id="GO:0140359">
    <property type="term" value="F:ABC-type transporter activity"/>
    <property type="evidence" value="ECO:0007669"/>
    <property type="project" value="InterPro"/>
</dbReference>
<gene>
    <name evidence="12" type="ORF">TL16_g04679</name>
</gene>
<feature type="transmembrane region" description="Helical" evidence="10">
    <location>
        <begin position="652"/>
        <end position="671"/>
    </location>
</feature>
<evidence type="ECO:0000313" key="12">
    <source>
        <dbReference type="EMBL" id="GMH67435.1"/>
    </source>
</evidence>
<feature type="transmembrane region" description="Helical" evidence="10">
    <location>
        <begin position="1803"/>
        <end position="1823"/>
    </location>
</feature>
<evidence type="ECO:0000256" key="2">
    <source>
        <dbReference type="ARBA" id="ARBA00008869"/>
    </source>
</evidence>
<evidence type="ECO:0000256" key="8">
    <source>
        <dbReference type="ARBA" id="ARBA00023136"/>
    </source>
</evidence>
<feature type="transmembrane region" description="Helical" evidence="10">
    <location>
        <begin position="404"/>
        <end position="432"/>
    </location>
</feature>
<dbReference type="GO" id="GO:0005319">
    <property type="term" value="F:lipid transporter activity"/>
    <property type="evidence" value="ECO:0007669"/>
    <property type="project" value="TreeGrafter"/>
</dbReference>
<evidence type="ECO:0000313" key="13">
    <source>
        <dbReference type="Proteomes" id="UP001162640"/>
    </source>
</evidence>
<protein>
    <recommendedName>
        <fullName evidence="11">ABC transporter domain-containing protein</fullName>
    </recommendedName>
</protein>
<dbReference type="Pfam" id="PF00005">
    <property type="entry name" value="ABC_tran"/>
    <property type="match status" value="2"/>
</dbReference>
<dbReference type="PROSITE" id="PS50893">
    <property type="entry name" value="ABC_TRANSPORTER_2"/>
    <property type="match status" value="2"/>
</dbReference>
<evidence type="ECO:0000256" key="5">
    <source>
        <dbReference type="ARBA" id="ARBA00022741"/>
    </source>
</evidence>
<keyword evidence="7 10" id="KW-1133">Transmembrane helix</keyword>
<dbReference type="SUPFAM" id="SSF81324">
    <property type="entry name" value="Voltage-gated potassium channels"/>
    <property type="match status" value="2"/>
</dbReference>
<evidence type="ECO:0000256" key="3">
    <source>
        <dbReference type="ARBA" id="ARBA00022448"/>
    </source>
</evidence>
<feature type="transmembrane region" description="Helical" evidence="10">
    <location>
        <begin position="1937"/>
        <end position="1958"/>
    </location>
</feature>
<name>A0A9W7AGQ2_9STRA</name>
<dbReference type="FunFam" id="3.40.50.300:FF:000335">
    <property type="entry name" value="ATP binding cassette subfamily A member 5"/>
    <property type="match status" value="2"/>
</dbReference>
<accession>A0A9W7AGQ2</accession>
<dbReference type="InterPro" id="IPR017871">
    <property type="entry name" value="ABC_transporter-like_CS"/>
</dbReference>
<feature type="transmembrane region" description="Helical" evidence="10">
    <location>
        <begin position="507"/>
        <end position="530"/>
    </location>
</feature>
<comment type="similarity">
    <text evidence="2">Belongs to the ABC transporter superfamily. ABCA family.</text>
</comment>
<proteinExistence type="inferred from homology"/>
<dbReference type="InterPro" id="IPR013525">
    <property type="entry name" value="ABC2_TM"/>
</dbReference>
<keyword evidence="4 10" id="KW-0812">Transmembrane</keyword>
<dbReference type="InterPro" id="IPR005821">
    <property type="entry name" value="Ion_trans_dom"/>
</dbReference>
<dbReference type="GO" id="GO:0016887">
    <property type="term" value="F:ATP hydrolysis activity"/>
    <property type="evidence" value="ECO:0007669"/>
    <property type="project" value="InterPro"/>
</dbReference>
<dbReference type="PANTHER" id="PTHR19229:SF250">
    <property type="entry name" value="ABC TRANSPORTER DOMAIN-CONTAINING PROTEIN-RELATED"/>
    <property type="match status" value="1"/>
</dbReference>
<dbReference type="Proteomes" id="UP001162640">
    <property type="component" value="Unassembled WGS sequence"/>
</dbReference>
<keyword evidence="8 10" id="KW-0472">Membrane</keyword>
<evidence type="ECO:0000259" key="11">
    <source>
        <dbReference type="PROSITE" id="PS50893"/>
    </source>
</evidence>
<keyword evidence="3" id="KW-0813">Transport</keyword>
<feature type="domain" description="ABC transporter" evidence="11">
    <location>
        <begin position="2111"/>
        <end position="2348"/>
    </location>
</feature>
<dbReference type="InterPro" id="IPR026082">
    <property type="entry name" value="ABCA"/>
</dbReference>
<dbReference type="SMART" id="SM00382">
    <property type="entry name" value="AAA"/>
    <property type="match status" value="2"/>
</dbReference>
<feature type="region of interest" description="Disordered" evidence="9">
    <location>
        <begin position="25"/>
        <end position="63"/>
    </location>
</feature>
<sequence length="2432" mass="269493">MIKRPSAKKAQSGGFFSLFFTDDNKHAVKPSQSPRKSSSGLIEMAPGGLNAEHERPSTKNLKPGLLDLRKKEKKIEKFSKRTTISINHKEEEKSTDYDKFKAYFTLLCTLWIRRLKFASGSISVLLTSYTANIIMLLLCGFVRSQVDGDFGVEYDIWKIASPEDMGMANIGLLLPTKAMYNETVNIGFAPCTLDPNGDPVTGDPLGNFITTYRANYPSAIGSTTLSNPMDDWNIQCFPNEGDLEDHYMKNPSNANFGAFILEDPQSLLSNFKEVSYKIRQNATNFGAVDQVYGGSHNTESGLFMYLATFELQMQLHFESSIVNHKLDVSSQEKNLLGMMGVKKAPTTGHYDYEGKDANYLNMAPMYLMMMMSSIVCELLQEILLEKEEKFKATLSTSGLPDWAYWAGWAVYMLRQMVLPVILILLAASVYVFSSSNAGVLILFFIFTTTSFVALTLSISTQVPRPPPSPVQLRVLAQKLRHAELPAYEESSVGISFGGLFDAPSGEVSLGACLLFLMLDSILYVGIAWYLEQVVPDQWGKCLPPSFIFSKEYWTGELSEEKKEKEAMATALASVARKLEGGPGGDGGHELTADGKAKEVGLDVLHLRKVYGEDPVETVMKEENIHYVIGHEHCKSEALVDSRLDMNKMVKSGAFEAVIYFFIALNMVAIVMDNERFHKNDEDAIMILDMSNYVFCLVFSLEMFYKFYGMSVQNYFKDYFNCFDFLLVMASWVEIIIVGGGASSAAKSAKGAKGVRSVKAAKLARFARMAKMVRVLRIARLLRWFSHDDGKPNVTIALDNLNLKAYKNEILSLLGQNGAGKTTFFSMLMGLNEPTSGQCMVDGQNILISREIVRENVGSCPQHDILFDYYTVEEHLRLYATMKGIAEDNLDLAVVATLEHVGLTDKAEAFVNHLSGGMRRRTSIAIACLGNPSIVLLDEPSAGVDIVNRQIVWKSLVALKKNRTIIMSTHFMEEAEILGDRVAVLKKGKLQVIGTCTELHNQFGAGYTLVINRPVNGDLLTVENAMIELEHAKKRFVKKGAEIMDEAVVAKMAEEVAKDWKNNLPPPEKPVLRRNIAKAAEEVENAKAREKNAILCDPVKILEFVKTFIPEVELLDYTEEQAFLEYILPFESRSQFGVMFEKIDDSKAGFGFEQFGLQAPTLQEVFLEISDLDAMDEDVQTQVKKQSRRRSSVVKSKENAEMKSRKRSSMSGAIRGAIAVAGEPLEQGGLTKVVEEDGAAEIRKTSNALANKKKKFSNLKRQDSIQNSGDGLLTTDQLQHEQHLHPDLDHGIYAMHNEDIEAHKKKGKHEGTVDEHTVKEFKHRRTSLVGKLSNSLRGNKSASVEASEKEIKGKKRQTMSSSQKYRKQKVIVWSEAEPAQHWQRQVKAMVVKRFINGKRNRKGMLLQGVLPIFMVLMGVLFTSINHEIPSGYYTERSLELGDSYSGADLELWAGDSGSKSPLMRFGGDILGDNLGFKNTTDLKSDLNSDTETFVSLPPAFLLGEQSYGQDTSFAQTINLAKNSFTPLKPNLGIVTTIFTPDTDCDETSCDDVGILSSILYYNGTNIRSAAGIVNVIAESMMHEGFRLGVKSGDATGAGIKAAYQGFPMTDKEIDLASQPPGIAFVAAILIFMSFASITASQCTDAVAERESGCKRQQLISGVNPILYWVADFLFDYGFYICVPFAATIGIIEAFQVEPFCKQMNQFAVLLVYWGMASTSFAYVGSFIFARAAAAQQMMMTLNTVVALLVMAMVLVLEFVDVPQVATPLRFCAMLVPNCSLGFSLWTFINDGRLDAESTSISDDGMLPCYIMLAEGIVYFVLAIAMENTQDKAAKGYAKSKIGTMDEVKAGSCQPDGETARSLRKLTESSKFKGLIFGMIIFNMIVIAIDMAEENSEDVVFVLVVAILNYLFTFIFFMEMALKLGGFGPIVYCRDPFNIFDGILVMLSLVEIVLAGNATFSAAKSGKVVGKSGRMLKLVRVFKFARLLRILRYARFMGVAAQYEVKTSSHQMLELAKEEELRKSSISGAGGENGKDNKSTIVRRLSILGGEYVEGSAVDVERKRIVRRLSQRYSDDVRAKSKGLLGDEYKNTAMAMEEEDESPMLKNERGDAIAINNLIKVYERAGATPVTATNDIGFGVRQGEIFSLLGPNGAGKSTVLNMMTGSVAPTSGEIYVLDKNISTQFELIKSRIGFCPQFDALVGHMNSYETLTMFGRIKGIPEEDLPPLVDSLIRCIGLEPHAHKMCMHYSGGNRRKLSVAIALMGNPDIVFLDEPSTGMDPASLTDVYSCVWMWTRGGKNRSIILTTHSMEEADSLSDRIGILVNGKLAVLGTGQQLKSSFGMNYTFESSLQAGDDLHHRVACLEDIIKDNVKGATDDGSFDGRVRYELPQDEVKLSDFFNLLEARREELQIKDYTVSQTTLEQVFIHFAQHQH</sequence>
<feature type="transmembrane region" description="Helical" evidence="10">
    <location>
        <begin position="1403"/>
        <end position="1423"/>
    </location>
</feature>
<feature type="region of interest" description="Disordered" evidence="9">
    <location>
        <begin position="1180"/>
        <end position="1210"/>
    </location>
</feature>